<protein>
    <recommendedName>
        <fullName evidence="7">PglY protein</fullName>
    </recommendedName>
</protein>
<keyword evidence="1" id="KW-0175">Coiled coil</keyword>
<evidence type="ECO:0008006" key="7">
    <source>
        <dbReference type="Google" id="ProtNLM"/>
    </source>
</evidence>
<name>A0ABV5L814_9ACTN</name>
<dbReference type="InterPro" id="IPR058748">
    <property type="entry name" value="PglY_5th"/>
</dbReference>
<evidence type="ECO:0000313" key="5">
    <source>
        <dbReference type="EMBL" id="MFB9348316.1"/>
    </source>
</evidence>
<dbReference type="InterPro" id="IPR058747">
    <property type="entry name" value="PglY_C"/>
</dbReference>
<comment type="caution">
    <text evidence="5">The sequence shown here is derived from an EMBL/GenBank/DDBJ whole genome shotgun (WGS) entry which is preliminary data.</text>
</comment>
<accession>A0ABV5L814</accession>
<reference evidence="5 6" key="1">
    <citation type="submission" date="2024-09" db="EMBL/GenBank/DDBJ databases">
        <authorList>
            <person name="Sun Q."/>
            <person name="Mori K."/>
        </authorList>
    </citation>
    <scope>NUCLEOTIDE SEQUENCE [LARGE SCALE GENOMIC DNA]</scope>
    <source>
        <strain evidence="5 6">JCM 9767</strain>
    </source>
</reference>
<feature type="compositionally biased region" description="Gly residues" evidence="2">
    <location>
        <begin position="1288"/>
        <end position="1298"/>
    </location>
</feature>
<organism evidence="5 6">
    <name type="scientific">Streptomyces heliomycini</name>
    <dbReference type="NCBI Taxonomy" id="284032"/>
    <lineage>
        <taxon>Bacteria</taxon>
        <taxon>Bacillati</taxon>
        <taxon>Actinomycetota</taxon>
        <taxon>Actinomycetes</taxon>
        <taxon>Kitasatosporales</taxon>
        <taxon>Streptomycetaceae</taxon>
        <taxon>Streptomyces</taxon>
    </lineage>
</organism>
<dbReference type="Pfam" id="PF26382">
    <property type="entry name" value="BREX_PglY_6th"/>
    <property type="match status" value="1"/>
</dbReference>
<dbReference type="Proteomes" id="UP001589753">
    <property type="component" value="Unassembled WGS sequence"/>
</dbReference>
<feature type="region of interest" description="Disordered" evidence="2">
    <location>
        <begin position="1284"/>
        <end position="1369"/>
    </location>
</feature>
<evidence type="ECO:0000259" key="4">
    <source>
        <dbReference type="Pfam" id="PF26382"/>
    </source>
</evidence>
<dbReference type="EMBL" id="JBHMDI010000025">
    <property type="protein sequence ID" value="MFB9348316.1"/>
    <property type="molecule type" value="Genomic_DNA"/>
</dbReference>
<evidence type="ECO:0000256" key="2">
    <source>
        <dbReference type="SAM" id="MobiDB-lite"/>
    </source>
</evidence>
<feature type="region of interest" description="Disordered" evidence="2">
    <location>
        <begin position="1183"/>
        <end position="1246"/>
    </location>
</feature>
<proteinExistence type="predicted"/>
<sequence length="1369" mass="148245">MARGAGETVVLRDVLDIKEDVYAGDFKVELSQGFSGRSAGRVEEYVVTPQLQEQFGKALKLVRGAVRKNASYAAYLHGSFGAGKSHFLTVLHAVLNGEPSARAKPRLREVIAEHDEWLRGRRFLMVPYHLVGAANLDEALLGGYVRAVREQHPDAPTPTVFRSDAMLADARRMREQLGDDAFVRLLPADGPAGAADDEDDEELQVIGAGGAWTAAELDEAFTAPAGDTRRERLESALLTGPMRSYAESARGDAAKYVPLENGLAAISRHARSLEYDGVVLFLDELVLWLQAHMRDRTFVNSEIQKLVKLIESGDADRPVPIVSFISRQRDLSQLVGSDVLGADVKAMEQALEYLNERFDTVDLEDRNLPEIIKERVLKPLPGKDAVLEAEFAKIDRTGQQVKDILLDGSGATQADWTDFRAVYPLSPALLNVLVALSGALQRERTGLKLVQQLLERNAGAAVGRLIPLGDLWDVLVDGTGAAFTDKLKRESEAAVKFAAKARAHLLEKYGSDTHADFQADERFVKTMLLGALAPDVPALRRLTGARLAALNHGSVRSRTVPAGDVVVRRMRDLQAAFPSEIRSDGKADPVFSLHLSDLDIEPLLDAVAEEDKAGVRRVWLRDRLWEAIGVRDGQFVAEKEIVWRGTRRIAEFVFGNVRDRADLPDEQFTPATAGNVRFVVDYPFDDGDHYPSDDYHRVEELRKSGVTAPTLVWLTDFFSDQRRAQLGRLMRITFLLERDRLADYTGTFPPDDRAKVRRQLEVARDTLTDQLTGALAEVYGLARPTDANPGPEVPDGRHVLSLQPEFAQPREEGGKGFEANVLHLADGMFSALYPKHPDFGTDRTGQRKAVTPAELRTALEWITRAMDEGGRANNVDSHHLKTVKRIVEPLELGTVHDGPLVMRSDWRSRVNQAAAGHQQRGDLDVEDIRTWITKDLGYAGLDKLTGNLLVAAYALLDDRAWVLRGGPEREAPALQEIGPGWSLRAQPLPSDEEYAAARDRAARLFGVTAKPALYARNVNRLAEDLRARAEAWERDVAGVRSSLDRHAALLGLDEPGAPRTVLLREAAGLLARLSRHGGDATALVRELAAFSPAAGERDLNTAMGSAGEVLAALDGTDWPALRNVHGLTGREDGVGDRARRLFTEIAQTARASEFERSLVQALSGVREQANAIINAALRVESVVTDPPPRPAAQDVRVSEPEVATTHPVVPPRPEAVPGTPSGPSVDTDTAGDGAPPRRSGRRLIPAGGDATTLEQRLAVQLAAVQEEIRAFRAAHPDAGVEIVWQPVGGPGADRGTGDSGAADASGAAHGGRTAGNSGTAASSGNSASSGNARDPRTAYGSRAAEEAGRTDASGAADSGRAPGDSGEAR</sequence>
<evidence type="ECO:0000313" key="6">
    <source>
        <dbReference type="Proteomes" id="UP001589753"/>
    </source>
</evidence>
<feature type="coiled-coil region" evidence="1">
    <location>
        <begin position="1015"/>
        <end position="1042"/>
    </location>
</feature>
<keyword evidence="6" id="KW-1185">Reference proteome</keyword>
<feature type="domain" description="ATPase PglY 5th" evidence="3">
    <location>
        <begin position="853"/>
        <end position="954"/>
    </location>
</feature>
<feature type="domain" description="ATPase PglY C-terminal" evidence="4">
    <location>
        <begin position="998"/>
        <end position="1176"/>
    </location>
</feature>
<gene>
    <name evidence="5" type="ORF">ACFFUA_12725</name>
</gene>
<dbReference type="RefSeq" id="WP_366482293.1">
    <property type="nucleotide sequence ID" value="NZ_JBHMDI010000025.1"/>
</dbReference>
<dbReference type="Pfam" id="PF26381">
    <property type="entry name" value="BREX_PglY_5th"/>
    <property type="match status" value="1"/>
</dbReference>
<evidence type="ECO:0000259" key="3">
    <source>
        <dbReference type="Pfam" id="PF26381"/>
    </source>
</evidence>
<evidence type="ECO:0000256" key="1">
    <source>
        <dbReference type="SAM" id="Coils"/>
    </source>
</evidence>
<feature type="compositionally biased region" description="Low complexity" evidence="2">
    <location>
        <begin position="1314"/>
        <end position="1332"/>
    </location>
</feature>